<feature type="compositionally biased region" description="Basic residues" evidence="2">
    <location>
        <begin position="17"/>
        <end position="26"/>
    </location>
</feature>
<feature type="region of interest" description="Disordered" evidence="2">
    <location>
        <begin position="1"/>
        <end position="26"/>
    </location>
</feature>
<evidence type="ECO:0000256" key="2">
    <source>
        <dbReference type="SAM" id="MobiDB-lite"/>
    </source>
</evidence>
<evidence type="ECO:0000256" key="1">
    <source>
        <dbReference type="SAM" id="Coils"/>
    </source>
</evidence>
<name>A0ABN7BB37_9HEMI</name>
<proteinExistence type="predicted"/>
<dbReference type="Proteomes" id="UP001307889">
    <property type="component" value="Chromosome 13"/>
</dbReference>
<gene>
    <name evidence="3" type="ORF">NTJ_14355</name>
</gene>
<organism evidence="3 4">
    <name type="scientific">Nesidiocoris tenuis</name>
    <dbReference type="NCBI Taxonomy" id="355587"/>
    <lineage>
        <taxon>Eukaryota</taxon>
        <taxon>Metazoa</taxon>
        <taxon>Ecdysozoa</taxon>
        <taxon>Arthropoda</taxon>
        <taxon>Hexapoda</taxon>
        <taxon>Insecta</taxon>
        <taxon>Pterygota</taxon>
        <taxon>Neoptera</taxon>
        <taxon>Paraneoptera</taxon>
        <taxon>Hemiptera</taxon>
        <taxon>Heteroptera</taxon>
        <taxon>Panheteroptera</taxon>
        <taxon>Cimicomorpha</taxon>
        <taxon>Miridae</taxon>
        <taxon>Dicyphina</taxon>
        <taxon>Nesidiocoris</taxon>
    </lineage>
</organism>
<evidence type="ECO:0000313" key="3">
    <source>
        <dbReference type="EMBL" id="BET01539.1"/>
    </source>
</evidence>
<accession>A0ABN7BB37</accession>
<feature type="compositionally biased region" description="Low complexity" evidence="2">
    <location>
        <begin position="317"/>
        <end position="327"/>
    </location>
</feature>
<feature type="region of interest" description="Disordered" evidence="2">
    <location>
        <begin position="303"/>
        <end position="327"/>
    </location>
</feature>
<feature type="coiled-coil region" evidence="1">
    <location>
        <begin position="83"/>
        <end position="117"/>
    </location>
</feature>
<keyword evidence="1" id="KW-0175">Coiled coil</keyword>
<dbReference type="EMBL" id="AP028921">
    <property type="protein sequence ID" value="BET01539.1"/>
    <property type="molecule type" value="Genomic_DNA"/>
</dbReference>
<keyword evidence="4" id="KW-1185">Reference proteome</keyword>
<sequence length="596" mass="66683">MYEGERPIAASSPKLKPIAKRKAKNSRHSVSLLDVSAVEVIPEVTSQKCESFSNETLTSVCKDSGYVRSESSFSAEDEPKASGKKLIDELKQKQILIDELQESNRGLRIRCADAENKIFELRVKCESHCDCCQKDPPPPNESDGRWNWRHSHVETQSKDFFNFRRNPFSNSFKFDETGREIGVARLNRTCPSRLHREAESSSSEELALPGIAYQHLQDGNEHQTAEDLSLSKVEWWQSELLSKKRPNRTANAHALKVQRSKSDLDGLFQAKKVPESNSIGRPNLAKHGSLHRLHDYLASSTDDLKSKRFSRPSPFWSTSGSPSRNNSLSNLASSFAELSIEDVKTDRISKLTDSRSPAHRQPISDAQNDAENCIRNLQNLTCQPAFSKECQTEGDRTVASDRICCCQSRTQVPYVIIVPTAGCCASANQHIQDLHCWRGADGCGHSGQHYCGNQLPNYRSKECGSCQNAASSVGPKIATSVQTDEIGLNNSHPKYCSCKSHCPWKKSTELEMVDPKEELKRRIEEGMQRIASDCRAEINSLSFKPWPPPNFTNMSPLVRCLAETSQYVRRIAVGLDEATGHIRSVSSQIRQTNPSF</sequence>
<protein>
    <submittedName>
        <fullName evidence="3">Uncharacterized protein</fullName>
    </submittedName>
</protein>
<reference evidence="3 4" key="1">
    <citation type="submission" date="2023-09" db="EMBL/GenBank/DDBJ databases">
        <title>Nesidiocoris tenuis whole genome shotgun sequence.</title>
        <authorList>
            <person name="Shibata T."/>
            <person name="Shimoda M."/>
            <person name="Kobayashi T."/>
            <person name="Uehara T."/>
        </authorList>
    </citation>
    <scope>NUCLEOTIDE SEQUENCE [LARGE SCALE GENOMIC DNA]</scope>
    <source>
        <strain evidence="3 4">Japan</strain>
    </source>
</reference>
<evidence type="ECO:0000313" key="4">
    <source>
        <dbReference type="Proteomes" id="UP001307889"/>
    </source>
</evidence>